<sequence>MSHRYPRIRLYREFEGERYLQVRESISICFYMRRSHPEVVQSVLRSLELYRQAVGPQALAWYPDYDGEWQELDEAGWEFNLRDLLHPKGAKLSLDGSASSVTGYEVQYRGWNLNDLPFFPGDKEPVCAVAFFLPTEYLEERGPARVRELAMELAKELPFNSGHAGLSIHPPDGLTDRVHATVRELCLRYPGLDRPALTDLSMRIGTHLNGIHWLTFLGPPVLDSLGGAAGLRSRLHSPGTTVQELSAERAVVTLGEWPEAGDFEQGHTLPAYRELASVLKPWLYSAPRPLWHLFTPEDMRRWERRFLD</sequence>
<organism evidence="1 2">
    <name type="scientific">Hyalangium rubrum</name>
    <dbReference type="NCBI Taxonomy" id="3103134"/>
    <lineage>
        <taxon>Bacteria</taxon>
        <taxon>Pseudomonadati</taxon>
        <taxon>Myxococcota</taxon>
        <taxon>Myxococcia</taxon>
        <taxon>Myxococcales</taxon>
        <taxon>Cystobacterineae</taxon>
        <taxon>Archangiaceae</taxon>
        <taxon>Hyalangium</taxon>
    </lineage>
</organism>
<proteinExistence type="predicted"/>
<protein>
    <submittedName>
        <fullName evidence="1">DUF3396 domain-containing protein</fullName>
    </submittedName>
</protein>
<keyword evidence="2" id="KW-1185">Reference proteome</keyword>
<evidence type="ECO:0000313" key="1">
    <source>
        <dbReference type="EMBL" id="MDY7231771.1"/>
    </source>
</evidence>
<name>A0ABU5HE63_9BACT</name>
<comment type="caution">
    <text evidence="1">The sequence shown here is derived from an EMBL/GenBank/DDBJ whole genome shotgun (WGS) entry which is preliminary data.</text>
</comment>
<gene>
    <name evidence="1" type="ORF">SYV04_35620</name>
</gene>
<dbReference type="InterPro" id="IPR021815">
    <property type="entry name" value="TsiV"/>
</dbReference>
<reference evidence="1 2" key="1">
    <citation type="submission" date="2023-12" db="EMBL/GenBank/DDBJ databases">
        <title>the genome sequence of Hyalangium sp. s54d21.</title>
        <authorList>
            <person name="Zhang X."/>
        </authorList>
    </citation>
    <scope>NUCLEOTIDE SEQUENCE [LARGE SCALE GENOMIC DNA]</scope>
    <source>
        <strain evidence="2">s54d21</strain>
    </source>
</reference>
<dbReference type="EMBL" id="JAXIVS010000016">
    <property type="protein sequence ID" value="MDY7231771.1"/>
    <property type="molecule type" value="Genomic_DNA"/>
</dbReference>
<dbReference type="Pfam" id="PF11876">
    <property type="entry name" value="TsiV"/>
    <property type="match status" value="1"/>
</dbReference>
<evidence type="ECO:0000313" key="2">
    <source>
        <dbReference type="Proteomes" id="UP001291309"/>
    </source>
</evidence>
<dbReference type="Proteomes" id="UP001291309">
    <property type="component" value="Unassembled WGS sequence"/>
</dbReference>
<accession>A0ABU5HE63</accession>
<dbReference type="RefSeq" id="WP_321550487.1">
    <property type="nucleotide sequence ID" value="NZ_JAXIVS010000016.1"/>
</dbReference>